<evidence type="ECO:0000256" key="1">
    <source>
        <dbReference type="ARBA" id="ARBA00023239"/>
    </source>
</evidence>
<dbReference type="AlphaFoldDB" id="A0A151XYF8"/>
<name>A0A151XYF8_9GAMM</name>
<dbReference type="InterPro" id="IPR032466">
    <property type="entry name" value="Metal_Hydrolase"/>
</dbReference>
<dbReference type="PANTHER" id="PTHR21240:SF28">
    <property type="entry name" value="ISO-OROTATE DECARBOXYLASE (EUROFUNG)"/>
    <property type="match status" value="1"/>
</dbReference>
<sequence>MSTSQALKAKQSRSAQVRGQLDYPVIDTDIHTNEFSPLLEDYIAQYGGAKVVDTFREHLRTNGLNALAAEWYRATPQERQDKRLFRPPFWALPAQNSYDLATVSLPSLLSERLEELGTDYAVLYPNVSLFPINSANEDLRRSLSRAVNHYHADIYRPYADRLTPVAAIPLHTPGEGIEELEYAINTLGLKTALIPGAVRRPVKALAEKYPDDAELRRYAYWLDFFGIDSAHDYDPFWQKSIELGINLSTHSGSQSWVARNSPSNYMFNHINHFADASEALAKALFFGGVTERFPQLRIALLEAGASWGANVLTHLVDRFEKRGNAHVQQYNPANIDRQLIIDLYRQHGQELFRGREYSDDQIIESVFGVASAFRFREQPAESINDFALAKINQIEDIYERWVPNFYFGNEADDRTIVGALNPKGNPFGKKVHALYSSDSGHWDVPELTEPLAEAYDLVREGAITEEDFKALVFDHPYSFYTANNPDFFKGTQVEQKLQKNWAA</sequence>
<keyword evidence="3" id="KW-0378">Hydrolase</keyword>
<protein>
    <submittedName>
        <fullName evidence="3">Amidohydrolase</fullName>
    </submittedName>
</protein>
<evidence type="ECO:0000313" key="3">
    <source>
        <dbReference type="EMBL" id="KYQ70704.1"/>
    </source>
</evidence>
<comment type="caution">
    <text evidence="3">The sequence shown here is derived from an EMBL/GenBank/DDBJ whole genome shotgun (WGS) entry which is preliminary data.</text>
</comment>
<accession>A0A151XYF8</accession>
<dbReference type="GO" id="GO:0016831">
    <property type="term" value="F:carboxy-lyase activity"/>
    <property type="evidence" value="ECO:0007669"/>
    <property type="project" value="InterPro"/>
</dbReference>
<dbReference type="GO" id="GO:0005737">
    <property type="term" value="C:cytoplasm"/>
    <property type="evidence" value="ECO:0007669"/>
    <property type="project" value="TreeGrafter"/>
</dbReference>
<dbReference type="Gene3D" id="3.20.20.140">
    <property type="entry name" value="Metal-dependent hydrolases"/>
    <property type="match status" value="1"/>
</dbReference>
<dbReference type="PANTHER" id="PTHR21240">
    <property type="entry name" value="2-AMINO-3-CARBOXYLMUCONATE-6-SEMIALDEHYDE DECARBOXYLASE"/>
    <property type="match status" value="1"/>
</dbReference>
<dbReference type="Pfam" id="PF04909">
    <property type="entry name" value="Amidohydro_2"/>
    <property type="match status" value="1"/>
</dbReference>
<feature type="domain" description="Amidohydrolase-related" evidence="2">
    <location>
        <begin position="140"/>
        <end position="309"/>
    </location>
</feature>
<keyword evidence="4" id="KW-1185">Reference proteome</keyword>
<reference evidence="3 4" key="1">
    <citation type="submission" date="2016-03" db="EMBL/GenBank/DDBJ databases">
        <title>Acinetobacter genomospecies 28 strain ANC 4149.</title>
        <authorList>
            <person name="Radolfova-Krizova L."/>
            <person name="Nemec A."/>
        </authorList>
    </citation>
    <scope>NUCLEOTIDE SEQUENCE [LARGE SCALE GENOMIC DNA]</scope>
    <source>
        <strain evidence="3 4">ANC 4149</strain>
    </source>
</reference>
<evidence type="ECO:0000259" key="2">
    <source>
        <dbReference type="Pfam" id="PF04909"/>
    </source>
</evidence>
<dbReference type="GO" id="GO:0019748">
    <property type="term" value="P:secondary metabolic process"/>
    <property type="evidence" value="ECO:0007669"/>
    <property type="project" value="TreeGrafter"/>
</dbReference>
<dbReference type="InterPro" id="IPR006680">
    <property type="entry name" value="Amidohydro-rel"/>
</dbReference>
<dbReference type="Proteomes" id="UP000076276">
    <property type="component" value="Unassembled WGS sequence"/>
</dbReference>
<dbReference type="GO" id="GO:0016787">
    <property type="term" value="F:hydrolase activity"/>
    <property type="evidence" value="ECO:0007669"/>
    <property type="project" value="UniProtKB-KW"/>
</dbReference>
<dbReference type="STRING" id="1806892.AZH43_17470"/>
<gene>
    <name evidence="3" type="ORF">AZH43_17470</name>
</gene>
<keyword evidence="1" id="KW-0456">Lyase</keyword>
<dbReference type="EMBL" id="LUAW01000047">
    <property type="protein sequence ID" value="KYQ70704.1"/>
    <property type="molecule type" value="Genomic_DNA"/>
</dbReference>
<dbReference type="SUPFAM" id="SSF51556">
    <property type="entry name" value="Metallo-dependent hydrolases"/>
    <property type="match status" value="1"/>
</dbReference>
<organism evidence="3 4">
    <name type="scientific">Acinetobacter pragensis</name>
    <dbReference type="NCBI Taxonomy" id="1806892"/>
    <lineage>
        <taxon>Bacteria</taxon>
        <taxon>Pseudomonadati</taxon>
        <taxon>Pseudomonadota</taxon>
        <taxon>Gammaproteobacteria</taxon>
        <taxon>Moraxellales</taxon>
        <taxon>Moraxellaceae</taxon>
        <taxon>Acinetobacter</taxon>
    </lineage>
</organism>
<dbReference type="InterPro" id="IPR032465">
    <property type="entry name" value="ACMSD"/>
</dbReference>
<proteinExistence type="predicted"/>
<dbReference type="OrthoDB" id="8617321at2"/>
<dbReference type="RefSeq" id="WP_067671811.1">
    <property type="nucleotide sequence ID" value="NZ_CBCSIK010000013.1"/>
</dbReference>
<evidence type="ECO:0000313" key="4">
    <source>
        <dbReference type="Proteomes" id="UP000076276"/>
    </source>
</evidence>